<dbReference type="InterPro" id="IPR002885">
    <property type="entry name" value="PPR_rpt"/>
</dbReference>
<evidence type="ECO:0000256" key="3">
    <source>
        <dbReference type="PROSITE-ProRule" id="PRU00708"/>
    </source>
</evidence>
<evidence type="ECO:0000313" key="5">
    <source>
        <dbReference type="Proteomes" id="UP001085076"/>
    </source>
</evidence>
<dbReference type="Proteomes" id="UP001085076">
    <property type="component" value="Miscellaneous, Linkage group lg09"/>
</dbReference>
<sequence>MTSHARLLKLGLDRDPITTTQLLQFYARAASLAAARRLFDDIPFAARDPPLWTAIISAYARSHHPLPAFRLFSLMPRPNPFASASVARAAAAHSDPFLACSLHAQFLSRGLLHSNVVVATSVVDMYSKCDDLESSHKVFDEMPERNVVTWNSLLSGYANAGMGVLALELFYRMRCVEIQVSVDGFTISSTLTACAGLGDRRSGVQVHGFLVAAGLGCDPVVLNSLANMYFRCGDIQCAERAMEDSGEEDRVISRIVMIKGYAFNELFADVLWRIHSGNLFVEMSIVDPSVVGSILTACSNLRLLHLGRQIHGLLITMGIYGMNHVVLESPLINMYSKCSSTEEARAVFSSLSERHASHWNSMITGYIHNGLLEEAYELFDEMPEKNVISWTAMISGYVQSGSPREGLRLFARLYNECKSMIQGNCFTFATALNACSSLAALCPGKQIHAQVLRTAAEHGNTDPVVIQTALVGMYSRSGDLDYAQRVFDRMGHKNVISWTSMITGYSAHGLCHQAIEVLEKMMSMDFRPNEVTFIAVLSACSHCGMLDEGLYYFSLMRNKYGITPTCDHYSCVIDMLVRAGKLEEAWKLITELKEMENHGKRINGEEEEDGAVWGALLGGCELHGNVSIGSRVAKRMLERKQQTSETYIALANVCAAAGMWDEVYKIREERKSHCVVKEPGQSQIHIG</sequence>
<gene>
    <name evidence="4" type="ORF">J5N97_028817</name>
</gene>
<feature type="repeat" description="PPR" evidence="3">
    <location>
        <begin position="355"/>
        <end position="389"/>
    </location>
</feature>
<keyword evidence="1" id="KW-0677">Repeat</keyword>
<dbReference type="NCBIfam" id="TIGR00756">
    <property type="entry name" value="PPR"/>
    <property type="match status" value="6"/>
</dbReference>
<proteinExistence type="inferred from homology"/>
<dbReference type="Pfam" id="PF13041">
    <property type="entry name" value="PPR_2"/>
    <property type="match status" value="1"/>
</dbReference>
<name>A0A9D5BZJ7_9LILI</name>
<keyword evidence="5" id="KW-1185">Reference proteome</keyword>
<evidence type="ECO:0008006" key="6">
    <source>
        <dbReference type="Google" id="ProtNLM"/>
    </source>
</evidence>
<comment type="caution">
    <text evidence="4">The sequence shown here is derived from an EMBL/GenBank/DDBJ whole genome shotgun (WGS) entry which is preliminary data.</text>
</comment>
<dbReference type="FunFam" id="1.25.40.10:FF:000205">
    <property type="entry name" value="Pentatricopeptide repeat-containing protein, mitochondrial"/>
    <property type="match status" value="1"/>
</dbReference>
<dbReference type="InterPro" id="IPR046848">
    <property type="entry name" value="E_motif"/>
</dbReference>
<dbReference type="InterPro" id="IPR011990">
    <property type="entry name" value="TPR-like_helical_dom_sf"/>
</dbReference>
<reference evidence="4" key="1">
    <citation type="submission" date="2021-03" db="EMBL/GenBank/DDBJ databases">
        <authorList>
            <person name="Li Z."/>
            <person name="Yang C."/>
        </authorList>
    </citation>
    <scope>NUCLEOTIDE SEQUENCE</scope>
    <source>
        <strain evidence="4">Dzin_1.0</strain>
        <tissue evidence="4">Leaf</tissue>
    </source>
</reference>
<dbReference type="GO" id="GO:0005739">
    <property type="term" value="C:mitochondrion"/>
    <property type="evidence" value="ECO:0007669"/>
    <property type="project" value="UniProtKB-ARBA"/>
</dbReference>
<dbReference type="Pfam" id="PF01535">
    <property type="entry name" value="PPR"/>
    <property type="match status" value="6"/>
</dbReference>
<dbReference type="PANTHER" id="PTHR47926:SF342">
    <property type="entry name" value="TETRATRICOPEPTIDE-LIKE HELICAL DOMAIN-CONTAINING PROTEIN-RELATED"/>
    <property type="match status" value="1"/>
</dbReference>
<dbReference type="PROSITE" id="PS51375">
    <property type="entry name" value="PPR"/>
    <property type="match status" value="3"/>
</dbReference>
<feature type="repeat" description="PPR" evidence="3">
    <location>
        <begin position="146"/>
        <end position="180"/>
    </location>
</feature>
<dbReference type="Gene3D" id="1.25.40.10">
    <property type="entry name" value="Tetratricopeptide repeat domain"/>
    <property type="match status" value="5"/>
</dbReference>
<evidence type="ECO:0000313" key="4">
    <source>
        <dbReference type="EMBL" id="KAJ0963695.1"/>
    </source>
</evidence>
<evidence type="ECO:0000256" key="2">
    <source>
        <dbReference type="ARBA" id="ARBA00061659"/>
    </source>
</evidence>
<reference evidence="4" key="2">
    <citation type="journal article" date="2022" name="Hortic Res">
        <title>The genome of Dioscorea zingiberensis sheds light on the biosynthesis, origin and evolution of the medicinally important diosgenin saponins.</title>
        <authorList>
            <person name="Li Y."/>
            <person name="Tan C."/>
            <person name="Li Z."/>
            <person name="Guo J."/>
            <person name="Li S."/>
            <person name="Chen X."/>
            <person name="Wang C."/>
            <person name="Dai X."/>
            <person name="Yang H."/>
            <person name="Song W."/>
            <person name="Hou L."/>
            <person name="Xu J."/>
            <person name="Tong Z."/>
            <person name="Xu A."/>
            <person name="Yuan X."/>
            <person name="Wang W."/>
            <person name="Yang Q."/>
            <person name="Chen L."/>
            <person name="Sun Z."/>
            <person name="Wang K."/>
            <person name="Pan B."/>
            <person name="Chen J."/>
            <person name="Bao Y."/>
            <person name="Liu F."/>
            <person name="Qi X."/>
            <person name="Gang D.R."/>
            <person name="Wen J."/>
            <person name="Li J."/>
        </authorList>
    </citation>
    <scope>NUCLEOTIDE SEQUENCE</scope>
    <source>
        <strain evidence="4">Dzin_1.0</strain>
    </source>
</reference>
<organism evidence="4 5">
    <name type="scientific">Dioscorea zingiberensis</name>
    <dbReference type="NCBI Taxonomy" id="325984"/>
    <lineage>
        <taxon>Eukaryota</taxon>
        <taxon>Viridiplantae</taxon>
        <taxon>Streptophyta</taxon>
        <taxon>Embryophyta</taxon>
        <taxon>Tracheophyta</taxon>
        <taxon>Spermatophyta</taxon>
        <taxon>Magnoliopsida</taxon>
        <taxon>Liliopsida</taxon>
        <taxon>Dioscoreales</taxon>
        <taxon>Dioscoreaceae</taxon>
        <taxon>Dioscorea</taxon>
    </lineage>
</organism>
<dbReference type="AlphaFoldDB" id="A0A9D5BZJ7"/>
<dbReference type="OrthoDB" id="785790at2759"/>
<dbReference type="PANTHER" id="PTHR47926">
    <property type="entry name" value="PENTATRICOPEPTIDE REPEAT-CONTAINING PROTEIN"/>
    <property type="match status" value="1"/>
</dbReference>
<feature type="repeat" description="PPR" evidence="3">
    <location>
        <begin position="494"/>
        <end position="528"/>
    </location>
</feature>
<comment type="similarity">
    <text evidence="2">Belongs to the PPR family. PCMP-E subfamily.</text>
</comment>
<dbReference type="Pfam" id="PF20431">
    <property type="entry name" value="E_motif"/>
    <property type="match status" value="1"/>
</dbReference>
<dbReference type="GO" id="GO:0003723">
    <property type="term" value="F:RNA binding"/>
    <property type="evidence" value="ECO:0007669"/>
    <property type="project" value="InterPro"/>
</dbReference>
<dbReference type="FunFam" id="1.25.40.10:FF:000090">
    <property type="entry name" value="Pentatricopeptide repeat-containing protein, chloroplastic"/>
    <property type="match status" value="1"/>
</dbReference>
<protein>
    <recommendedName>
        <fullName evidence="6">Pentatricopeptide repeat-containing protein</fullName>
    </recommendedName>
</protein>
<evidence type="ECO:0000256" key="1">
    <source>
        <dbReference type="ARBA" id="ARBA00022737"/>
    </source>
</evidence>
<accession>A0A9D5BZJ7</accession>
<dbReference type="GO" id="GO:0009451">
    <property type="term" value="P:RNA modification"/>
    <property type="evidence" value="ECO:0007669"/>
    <property type="project" value="InterPro"/>
</dbReference>
<dbReference type="EMBL" id="JAGGNH010000009">
    <property type="protein sequence ID" value="KAJ0963695.1"/>
    <property type="molecule type" value="Genomic_DNA"/>
</dbReference>
<dbReference type="InterPro" id="IPR046960">
    <property type="entry name" value="PPR_At4g14850-like_plant"/>
</dbReference>